<gene>
    <name evidence="1" type="ORF">PDLFYP31_03882</name>
</gene>
<accession>A0A6N3HEQ9</accession>
<name>A0A6N3HEQ9_PARDI</name>
<reference evidence="1" key="1">
    <citation type="submission" date="2019-11" db="EMBL/GenBank/DDBJ databases">
        <authorList>
            <person name="Feng L."/>
        </authorList>
    </citation>
    <scope>NUCLEOTIDE SEQUENCE</scope>
    <source>
        <strain evidence="1">PdistasonisLFYP31</strain>
    </source>
</reference>
<dbReference type="AlphaFoldDB" id="A0A6N3HEQ9"/>
<sequence>MVKTGEADTFGLHTLTCLPSVITTNPLFCARVSTKSQSVQ</sequence>
<dbReference type="EMBL" id="CACRUW010000032">
    <property type="protein sequence ID" value="VYU74968.1"/>
    <property type="molecule type" value="Genomic_DNA"/>
</dbReference>
<protein>
    <submittedName>
        <fullName evidence="1">Uncharacterized protein</fullName>
    </submittedName>
</protein>
<organism evidence="1">
    <name type="scientific">Parabacteroides distasonis</name>
    <dbReference type="NCBI Taxonomy" id="823"/>
    <lineage>
        <taxon>Bacteria</taxon>
        <taxon>Pseudomonadati</taxon>
        <taxon>Bacteroidota</taxon>
        <taxon>Bacteroidia</taxon>
        <taxon>Bacteroidales</taxon>
        <taxon>Tannerellaceae</taxon>
        <taxon>Parabacteroides</taxon>
    </lineage>
</organism>
<proteinExistence type="predicted"/>
<evidence type="ECO:0000313" key="1">
    <source>
        <dbReference type="EMBL" id="VYU74968.1"/>
    </source>
</evidence>